<keyword evidence="3" id="KW-1185">Reference proteome</keyword>
<dbReference type="Proteomes" id="UP000053825">
    <property type="component" value="Unassembled WGS sequence"/>
</dbReference>
<sequence>MEDAVAGIRKRFSLVASTQSFSSVFHAGVLRSAGHSSVWPRNGRGVKHRVASLYVYLSAKHAGHEERKSEEMKGVGGTEPLSLRDTCTWAASASEQESESISRFKAIQKYAHPLYADGYQPYLTALDAGAAAFHLAKYARGALKVKPPAPLIFHCDHAMPRRERPVLFDSTNNFRYLAVDTGTIEDYPNRFRQQAALTDHSDTPLRISEKDHGPRGGPSKRTCAPITGGYPGMIRKHQEGPIHSQSFLFVK</sequence>
<evidence type="ECO:0000313" key="2">
    <source>
        <dbReference type="EMBL" id="KOC66919.1"/>
    </source>
</evidence>
<protein>
    <submittedName>
        <fullName evidence="2">Uncharacterized protein</fullName>
    </submittedName>
</protein>
<gene>
    <name evidence="2" type="ORF">WH47_12346</name>
</gene>
<proteinExistence type="predicted"/>
<organism evidence="2 3">
    <name type="scientific">Habropoda laboriosa</name>
    <dbReference type="NCBI Taxonomy" id="597456"/>
    <lineage>
        <taxon>Eukaryota</taxon>
        <taxon>Metazoa</taxon>
        <taxon>Ecdysozoa</taxon>
        <taxon>Arthropoda</taxon>
        <taxon>Hexapoda</taxon>
        <taxon>Insecta</taxon>
        <taxon>Pterygota</taxon>
        <taxon>Neoptera</taxon>
        <taxon>Endopterygota</taxon>
        <taxon>Hymenoptera</taxon>
        <taxon>Apocrita</taxon>
        <taxon>Aculeata</taxon>
        <taxon>Apoidea</taxon>
        <taxon>Anthophila</taxon>
        <taxon>Apidae</taxon>
        <taxon>Habropoda</taxon>
    </lineage>
</organism>
<feature type="region of interest" description="Disordered" evidence="1">
    <location>
        <begin position="198"/>
        <end position="223"/>
    </location>
</feature>
<dbReference type="EMBL" id="KQ414637">
    <property type="protein sequence ID" value="KOC66919.1"/>
    <property type="molecule type" value="Genomic_DNA"/>
</dbReference>
<evidence type="ECO:0000256" key="1">
    <source>
        <dbReference type="SAM" id="MobiDB-lite"/>
    </source>
</evidence>
<name>A0A0L7R7V0_9HYME</name>
<evidence type="ECO:0000313" key="3">
    <source>
        <dbReference type="Proteomes" id="UP000053825"/>
    </source>
</evidence>
<accession>A0A0L7R7V0</accession>
<reference evidence="2 3" key="1">
    <citation type="submission" date="2015-07" db="EMBL/GenBank/DDBJ databases">
        <title>The genome of Habropoda laboriosa.</title>
        <authorList>
            <person name="Pan H."/>
            <person name="Kapheim K."/>
        </authorList>
    </citation>
    <scope>NUCLEOTIDE SEQUENCE [LARGE SCALE GENOMIC DNA]</scope>
    <source>
        <strain evidence="2">0110345459</strain>
    </source>
</reference>
<feature type="compositionally biased region" description="Basic and acidic residues" evidence="1">
    <location>
        <begin position="199"/>
        <end position="214"/>
    </location>
</feature>
<dbReference type="AlphaFoldDB" id="A0A0L7R7V0"/>